<keyword evidence="4" id="KW-1185">Reference proteome</keyword>
<evidence type="ECO:0000313" key="4">
    <source>
        <dbReference type="Proteomes" id="UP000660454"/>
    </source>
</evidence>
<name>A0ABQ4GGA0_9ACTN</name>
<dbReference type="Proteomes" id="UP000660454">
    <property type="component" value="Unassembled WGS sequence"/>
</dbReference>
<dbReference type="Gene3D" id="1.10.630.10">
    <property type="entry name" value="Cytochrome P450"/>
    <property type="match status" value="1"/>
</dbReference>
<keyword evidence="2" id="KW-0349">Heme</keyword>
<dbReference type="RefSeq" id="WP_204047455.1">
    <property type="nucleotide sequence ID" value="NZ_BOOF01000004.1"/>
</dbReference>
<keyword evidence="2" id="KW-0503">Monooxygenase</keyword>
<keyword evidence="2" id="KW-0408">Iron</keyword>
<dbReference type="PANTHER" id="PTHR46696:SF1">
    <property type="entry name" value="CYTOCHROME P450 YJIB-RELATED"/>
    <property type="match status" value="1"/>
</dbReference>
<evidence type="ECO:0000256" key="1">
    <source>
        <dbReference type="ARBA" id="ARBA00010617"/>
    </source>
</evidence>
<dbReference type="SUPFAM" id="SSF48264">
    <property type="entry name" value="Cytochrome P450"/>
    <property type="match status" value="1"/>
</dbReference>
<comment type="similarity">
    <text evidence="1 2">Belongs to the cytochrome P450 family.</text>
</comment>
<keyword evidence="2" id="KW-0560">Oxidoreductase</keyword>
<protein>
    <submittedName>
        <fullName evidence="3">Cytochrome P450</fullName>
    </submittedName>
</protein>
<dbReference type="InterPro" id="IPR036396">
    <property type="entry name" value="Cyt_P450_sf"/>
</dbReference>
<keyword evidence="2" id="KW-0479">Metal-binding</keyword>
<dbReference type="PRINTS" id="PR00359">
    <property type="entry name" value="BP450"/>
</dbReference>
<proteinExistence type="inferred from homology"/>
<organism evidence="3 4">
    <name type="scientific">Microbispora siamensis</name>
    <dbReference type="NCBI Taxonomy" id="564413"/>
    <lineage>
        <taxon>Bacteria</taxon>
        <taxon>Bacillati</taxon>
        <taxon>Actinomycetota</taxon>
        <taxon>Actinomycetes</taxon>
        <taxon>Streptosporangiales</taxon>
        <taxon>Streptosporangiaceae</taxon>
        <taxon>Microbispora</taxon>
    </lineage>
</organism>
<evidence type="ECO:0000256" key="2">
    <source>
        <dbReference type="RuleBase" id="RU000461"/>
    </source>
</evidence>
<accession>A0ABQ4GGA0</accession>
<dbReference type="PANTHER" id="PTHR46696">
    <property type="entry name" value="P450, PUTATIVE (EUROFUNG)-RELATED"/>
    <property type="match status" value="1"/>
</dbReference>
<reference evidence="3 4" key="1">
    <citation type="submission" date="2021-01" db="EMBL/GenBank/DDBJ databases">
        <title>Whole genome shotgun sequence of Microbispora siamensis NBRC 104113.</title>
        <authorList>
            <person name="Komaki H."/>
            <person name="Tamura T."/>
        </authorList>
    </citation>
    <scope>NUCLEOTIDE SEQUENCE [LARGE SCALE GENOMIC DNA]</scope>
    <source>
        <strain evidence="3 4">NBRC 104113</strain>
    </source>
</reference>
<dbReference type="PROSITE" id="PS00086">
    <property type="entry name" value="CYTOCHROME_P450"/>
    <property type="match status" value="1"/>
</dbReference>
<dbReference type="Pfam" id="PF00067">
    <property type="entry name" value="p450"/>
    <property type="match status" value="1"/>
</dbReference>
<dbReference type="InterPro" id="IPR002397">
    <property type="entry name" value="Cyt_P450_B"/>
</dbReference>
<dbReference type="EMBL" id="BOOF01000004">
    <property type="protein sequence ID" value="GIH60453.1"/>
    <property type="molecule type" value="Genomic_DNA"/>
</dbReference>
<dbReference type="InterPro" id="IPR001128">
    <property type="entry name" value="Cyt_P450"/>
</dbReference>
<gene>
    <name evidence="3" type="ORF">Msi02_12700</name>
</gene>
<sequence length="396" mass="43508">MSDALLRDPYPVYAKARETPGLTFLPEMDAWLVARDADVREVLRSPEVFSSANALRGDFVPEPSVLAELAKGVGGAPVVVTSDGAAHQRYRAPLVRGLSPARVAAVVPFIRERAESLVDAFASPVELIGAYARRLPGEVIGRLLGLDPEHVPLAVEAGYRAEELFFLPVGEEGRIAAAREVVALQHLIDEYARSRREDPRDDLCTEMVRALAPGAGPLTREQRAELVSNLQNLLIAGHLTTTALICTAVLHLLRHREQWELLCARPELIPDAVEEAARHDAPVQAFRRVTTRPVTLAGTDLPEGATVLVAYGSANRDEARHDRPGDFDVTRRARRHLAFGHGVHSCPGAQLAREQVRITLEILTRRMPGLRLAADRPVVMAPTLIHRGPEELWLTW</sequence>
<comment type="caution">
    <text evidence="3">The sequence shown here is derived from an EMBL/GenBank/DDBJ whole genome shotgun (WGS) entry which is preliminary data.</text>
</comment>
<dbReference type="InterPro" id="IPR017972">
    <property type="entry name" value="Cyt_P450_CS"/>
</dbReference>
<evidence type="ECO:0000313" key="3">
    <source>
        <dbReference type="EMBL" id="GIH60453.1"/>
    </source>
</evidence>